<keyword evidence="2" id="KW-1185">Reference proteome</keyword>
<reference evidence="1 2" key="1">
    <citation type="submission" date="2016-04" db="EMBL/GenBank/DDBJ databases">
        <title>The genome of Intoshia linei affirms orthonectids as highly simplified spiralians.</title>
        <authorList>
            <person name="Mikhailov K.V."/>
            <person name="Slusarev G.S."/>
            <person name="Nikitin M.A."/>
            <person name="Logacheva M.D."/>
            <person name="Penin A."/>
            <person name="Aleoshin V."/>
            <person name="Panchin Y.V."/>
        </authorList>
    </citation>
    <scope>NUCLEOTIDE SEQUENCE [LARGE SCALE GENOMIC DNA]</scope>
    <source>
        <strain evidence="1">Intl2013</strain>
        <tissue evidence="1">Whole animal</tissue>
    </source>
</reference>
<protein>
    <submittedName>
        <fullName evidence="1">Uncharacterized protein</fullName>
    </submittedName>
</protein>
<sequence length="89" mass="10498">MSQRSKKFERELAQHKLNFEIYINSFKPNVEEVKVQKFNDVALQNTVTSKSETVVTNEMITELEAEIKEHLENLKSRGLESHINYMPMR</sequence>
<accession>A0A177B835</accession>
<name>A0A177B835_9BILA</name>
<gene>
    <name evidence="1" type="ORF">A3Q56_02683</name>
</gene>
<dbReference type="EMBL" id="LWCA01000259">
    <property type="protein sequence ID" value="OAF69584.1"/>
    <property type="molecule type" value="Genomic_DNA"/>
</dbReference>
<evidence type="ECO:0000313" key="2">
    <source>
        <dbReference type="Proteomes" id="UP000078046"/>
    </source>
</evidence>
<organism evidence="1 2">
    <name type="scientific">Intoshia linei</name>
    <dbReference type="NCBI Taxonomy" id="1819745"/>
    <lineage>
        <taxon>Eukaryota</taxon>
        <taxon>Metazoa</taxon>
        <taxon>Spiralia</taxon>
        <taxon>Lophotrochozoa</taxon>
        <taxon>Mesozoa</taxon>
        <taxon>Orthonectida</taxon>
        <taxon>Rhopaluridae</taxon>
        <taxon>Intoshia</taxon>
    </lineage>
</organism>
<proteinExistence type="predicted"/>
<evidence type="ECO:0000313" key="1">
    <source>
        <dbReference type="EMBL" id="OAF69584.1"/>
    </source>
</evidence>
<dbReference type="AlphaFoldDB" id="A0A177B835"/>
<dbReference type="Proteomes" id="UP000078046">
    <property type="component" value="Unassembled WGS sequence"/>
</dbReference>
<comment type="caution">
    <text evidence="1">The sequence shown here is derived from an EMBL/GenBank/DDBJ whole genome shotgun (WGS) entry which is preliminary data.</text>
</comment>